<dbReference type="EMBL" id="SRRT01000002">
    <property type="protein sequence ID" value="TGN79415.1"/>
    <property type="molecule type" value="Genomic_DNA"/>
</dbReference>
<comment type="similarity">
    <text evidence="1">Belongs to the short-chain dehydrogenases/reductases (SDR) family.</text>
</comment>
<dbReference type="AlphaFoldDB" id="A0A4Z1DBR8"/>
<evidence type="ECO:0000256" key="1">
    <source>
        <dbReference type="ARBA" id="ARBA00006484"/>
    </source>
</evidence>
<dbReference type="SUPFAM" id="SSF51735">
    <property type="entry name" value="NAD(P)-binding Rossmann-fold domains"/>
    <property type="match status" value="1"/>
</dbReference>
<dbReference type="CDD" id="cd05233">
    <property type="entry name" value="SDR_c"/>
    <property type="match status" value="1"/>
</dbReference>
<dbReference type="Pfam" id="PF13561">
    <property type="entry name" value="adh_short_C2"/>
    <property type="match status" value="1"/>
</dbReference>
<dbReference type="PANTHER" id="PTHR43477">
    <property type="entry name" value="DIHYDROANTICAPSIN 7-DEHYDROGENASE"/>
    <property type="match status" value="1"/>
</dbReference>
<organism evidence="3 4">
    <name type="scientific">Streptomyces bauhiniae</name>
    <dbReference type="NCBI Taxonomy" id="2340725"/>
    <lineage>
        <taxon>Bacteria</taxon>
        <taxon>Bacillati</taxon>
        <taxon>Actinomycetota</taxon>
        <taxon>Actinomycetes</taxon>
        <taxon>Kitasatosporales</taxon>
        <taxon>Streptomycetaceae</taxon>
        <taxon>Streptomyces</taxon>
    </lineage>
</organism>
<dbReference type="PRINTS" id="PR00081">
    <property type="entry name" value="GDHRDH"/>
</dbReference>
<evidence type="ECO:0000313" key="3">
    <source>
        <dbReference type="EMBL" id="TGN79415.1"/>
    </source>
</evidence>
<dbReference type="InterPro" id="IPR036291">
    <property type="entry name" value="NAD(P)-bd_dom_sf"/>
</dbReference>
<dbReference type="FunFam" id="3.40.50.720:FF:000084">
    <property type="entry name" value="Short-chain dehydrogenase reductase"/>
    <property type="match status" value="1"/>
</dbReference>
<proteinExistence type="inferred from homology"/>
<protein>
    <submittedName>
        <fullName evidence="3">SDR family oxidoreductase</fullName>
    </submittedName>
</protein>
<evidence type="ECO:0000256" key="2">
    <source>
        <dbReference type="ARBA" id="ARBA00023002"/>
    </source>
</evidence>
<dbReference type="RefSeq" id="WP_135784756.1">
    <property type="nucleotide sequence ID" value="NZ_SRRT01000002.1"/>
</dbReference>
<dbReference type="Gene3D" id="3.40.50.720">
    <property type="entry name" value="NAD(P)-binding Rossmann-like Domain"/>
    <property type="match status" value="1"/>
</dbReference>
<evidence type="ECO:0000313" key="4">
    <source>
        <dbReference type="Proteomes" id="UP000298159"/>
    </source>
</evidence>
<keyword evidence="2" id="KW-0560">Oxidoreductase</keyword>
<dbReference type="PANTHER" id="PTHR43477:SF1">
    <property type="entry name" value="DIHYDROANTICAPSIN 7-DEHYDROGENASE"/>
    <property type="match status" value="1"/>
</dbReference>
<dbReference type="Proteomes" id="UP000298159">
    <property type="component" value="Unassembled WGS sequence"/>
</dbReference>
<comment type="caution">
    <text evidence="3">The sequence shown here is derived from an EMBL/GenBank/DDBJ whole genome shotgun (WGS) entry which is preliminary data.</text>
</comment>
<keyword evidence="4" id="KW-1185">Reference proteome</keyword>
<dbReference type="InterPro" id="IPR002347">
    <property type="entry name" value="SDR_fam"/>
</dbReference>
<dbReference type="PRINTS" id="PR00080">
    <property type="entry name" value="SDRFAMILY"/>
</dbReference>
<reference evidence="3 4" key="1">
    <citation type="submission" date="2019-04" db="EMBL/GenBank/DDBJ databases">
        <title>Streptomyces sp. nov. Bv016 isolated from bark of Buahinia variegata.</title>
        <authorList>
            <person name="Kanchanasin P."/>
            <person name="Tanasupawat S."/>
            <person name="Yuki M."/>
            <person name="Kudo T."/>
        </authorList>
    </citation>
    <scope>NUCLEOTIDE SEQUENCE [LARGE SCALE GENOMIC DNA]</scope>
    <source>
        <strain evidence="3 4">Bv016</strain>
    </source>
</reference>
<gene>
    <name evidence="3" type="ORF">E5083_07200</name>
</gene>
<name>A0A4Z1DBR8_9ACTN</name>
<sequence length="243" mass="25069">MIENFEGKVAVVTGASGGMGSAVAARLAGLGATVHGVDVSTEGTSPDGVTTAVCDITDPGAVRHTAAEILGAEGRVDFLVNAAGLVSTTRPVETIGDDEWSRLMGVNVDGAFYWMREVLPGMKERRSGKIVNVSSRAGRTLANFAGAHYSASKAALLGLTRQVALEAAPDNVHVNAIAPGLVETPMLSGSVDESRVEAARQATPLRRIGTTGDIAELVLFLLSPRSDYITGATVDINGGDLIL</sequence>
<dbReference type="GO" id="GO:0016491">
    <property type="term" value="F:oxidoreductase activity"/>
    <property type="evidence" value="ECO:0007669"/>
    <property type="project" value="UniProtKB-KW"/>
</dbReference>
<dbReference type="GeneID" id="95447383"/>
<accession>A0A4Z1DBR8</accession>
<dbReference type="InterPro" id="IPR051122">
    <property type="entry name" value="SDR_DHRS6-like"/>
</dbReference>